<feature type="non-terminal residue" evidence="2">
    <location>
        <position position="1"/>
    </location>
</feature>
<dbReference type="Proteomes" id="UP001165060">
    <property type="component" value="Unassembled WGS sequence"/>
</dbReference>
<dbReference type="EMBL" id="BRYB01000668">
    <property type="protein sequence ID" value="GMI35031.1"/>
    <property type="molecule type" value="Genomic_DNA"/>
</dbReference>
<protein>
    <submittedName>
        <fullName evidence="2">Uncharacterized protein</fullName>
    </submittedName>
</protein>
<reference evidence="2 3" key="1">
    <citation type="journal article" date="2023" name="Commun. Biol.">
        <title>Genome analysis of Parmales, the sister group of diatoms, reveals the evolutionary specialization of diatoms from phago-mixotrophs to photoautotrophs.</title>
        <authorList>
            <person name="Ban H."/>
            <person name="Sato S."/>
            <person name="Yoshikawa S."/>
            <person name="Yamada K."/>
            <person name="Nakamura Y."/>
            <person name="Ichinomiya M."/>
            <person name="Sato N."/>
            <person name="Blanc-Mathieu R."/>
            <person name="Endo H."/>
            <person name="Kuwata A."/>
            <person name="Ogata H."/>
        </authorList>
    </citation>
    <scope>NUCLEOTIDE SEQUENCE [LARGE SCALE GENOMIC DNA]</scope>
</reference>
<evidence type="ECO:0000313" key="3">
    <source>
        <dbReference type="Proteomes" id="UP001165060"/>
    </source>
</evidence>
<sequence length="405" mass="43129">TFAAAVAVKTTSLITPPSDLHAECVRFEICSRAELRPGSLGPLVLPESETSAPAASMRRVPPAEPDEPGPVASNPSTDLQTACSAWLYSSPSSRLEHLVSLGIAEGEAAEMVPAVADAVAGWSESSPSSQKNLAKLLKPSVKRSVKTKIAQQKASKKILANPTPSKELMKMTTTTAKKVAKNKKDKSGARANVKAATPPLRKDLENAAKQNVLRSEEIEASIPDLKTEHTGDGLEVQVWRGLTSSSPFQHFNSLASSTVEVLRATPVLAPLACLAASSLWKMSAASVCSLWFVLELVNKCCSCSALPFASEYGLEKKRDSGTGRWLHVSRFRTFVVVLAMTAVVGPAVVIACTTTNEANSDCAAITDADIGMARDLWFHDQAAAIAEYGHISSWYVQGVLQTQSE</sequence>
<organism evidence="2 3">
    <name type="scientific">Tetraparma gracilis</name>
    <dbReference type="NCBI Taxonomy" id="2962635"/>
    <lineage>
        <taxon>Eukaryota</taxon>
        <taxon>Sar</taxon>
        <taxon>Stramenopiles</taxon>
        <taxon>Ochrophyta</taxon>
        <taxon>Bolidophyceae</taxon>
        <taxon>Parmales</taxon>
        <taxon>Triparmaceae</taxon>
        <taxon>Tetraparma</taxon>
    </lineage>
</organism>
<evidence type="ECO:0000313" key="2">
    <source>
        <dbReference type="EMBL" id="GMI35031.1"/>
    </source>
</evidence>
<comment type="caution">
    <text evidence="2">The sequence shown here is derived from an EMBL/GenBank/DDBJ whole genome shotgun (WGS) entry which is preliminary data.</text>
</comment>
<proteinExistence type="predicted"/>
<gene>
    <name evidence="2" type="ORF">TeGR_g14023</name>
</gene>
<accession>A0ABQ6MY38</accession>
<keyword evidence="3" id="KW-1185">Reference proteome</keyword>
<name>A0ABQ6MY38_9STRA</name>
<evidence type="ECO:0000256" key="1">
    <source>
        <dbReference type="SAM" id="MobiDB-lite"/>
    </source>
</evidence>
<feature type="region of interest" description="Disordered" evidence="1">
    <location>
        <begin position="40"/>
        <end position="77"/>
    </location>
</feature>